<protein>
    <submittedName>
        <fullName evidence="1">Uncharacterized protein</fullName>
    </submittedName>
</protein>
<proteinExistence type="predicted"/>
<evidence type="ECO:0000313" key="2">
    <source>
        <dbReference type="Proteomes" id="UP000321570"/>
    </source>
</evidence>
<sequence>DRHRVSSGGQILSIGKAKCTLDDSCRGTAHSAVFQNQSCSCFPFLFYNRPVHLKHTYAHTHFVLTRILIQMMNINYLSIHTHITHTHRL</sequence>
<accession>A0A564Y9L2</accession>
<reference evidence="1 2" key="1">
    <citation type="submission" date="2019-07" db="EMBL/GenBank/DDBJ databases">
        <authorList>
            <person name="Jastrzebski P J."/>
            <person name="Paukszto L."/>
            <person name="Jastrzebski P J."/>
        </authorList>
    </citation>
    <scope>NUCLEOTIDE SEQUENCE [LARGE SCALE GENOMIC DNA]</scope>
    <source>
        <strain evidence="1 2">WMS-il1</strain>
    </source>
</reference>
<feature type="non-terminal residue" evidence="1">
    <location>
        <position position="1"/>
    </location>
</feature>
<evidence type="ECO:0000313" key="1">
    <source>
        <dbReference type="EMBL" id="VUZ43233.1"/>
    </source>
</evidence>
<name>A0A564Y9L2_HYMDI</name>
<dbReference type="AlphaFoldDB" id="A0A564Y9L2"/>
<gene>
    <name evidence="1" type="ORF">WMSIL1_LOCUS3615</name>
</gene>
<dbReference type="EMBL" id="CABIJS010000111">
    <property type="protein sequence ID" value="VUZ43233.1"/>
    <property type="molecule type" value="Genomic_DNA"/>
</dbReference>
<keyword evidence="2" id="KW-1185">Reference proteome</keyword>
<organism evidence="1 2">
    <name type="scientific">Hymenolepis diminuta</name>
    <name type="common">Rat tapeworm</name>
    <dbReference type="NCBI Taxonomy" id="6216"/>
    <lineage>
        <taxon>Eukaryota</taxon>
        <taxon>Metazoa</taxon>
        <taxon>Spiralia</taxon>
        <taxon>Lophotrochozoa</taxon>
        <taxon>Platyhelminthes</taxon>
        <taxon>Cestoda</taxon>
        <taxon>Eucestoda</taxon>
        <taxon>Cyclophyllidea</taxon>
        <taxon>Hymenolepididae</taxon>
        <taxon>Hymenolepis</taxon>
    </lineage>
</organism>
<dbReference type="Proteomes" id="UP000321570">
    <property type="component" value="Unassembled WGS sequence"/>
</dbReference>